<feature type="compositionally biased region" description="Polar residues" evidence="1">
    <location>
        <begin position="186"/>
        <end position="197"/>
    </location>
</feature>
<dbReference type="OrthoDB" id="2272012at2759"/>
<evidence type="ECO:0000313" key="2">
    <source>
        <dbReference type="EMBL" id="VEL19953.1"/>
    </source>
</evidence>
<evidence type="ECO:0000313" key="3">
    <source>
        <dbReference type="Proteomes" id="UP000784294"/>
    </source>
</evidence>
<evidence type="ECO:0000256" key="1">
    <source>
        <dbReference type="SAM" id="MobiDB-lite"/>
    </source>
</evidence>
<proteinExistence type="predicted"/>
<organism evidence="2 3">
    <name type="scientific">Protopolystoma xenopodis</name>
    <dbReference type="NCBI Taxonomy" id="117903"/>
    <lineage>
        <taxon>Eukaryota</taxon>
        <taxon>Metazoa</taxon>
        <taxon>Spiralia</taxon>
        <taxon>Lophotrochozoa</taxon>
        <taxon>Platyhelminthes</taxon>
        <taxon>Monogenea</taxon>
        <taxon>Polyopisthocotylea</taxon>
        <taxon>Polystomatidea</taxon>
        <taxon>Polystomatidae</taxon>
        <taxon>Protopolystoma</taxon>
    </lineage>
</organism>
<dbReference type="EMBL" id="CAAALY010044037">
    <property type="protein sequence ID" value="VEL19953.1"/>
    <property type="molecule type" value="Genomic_DNA"/>
</dbReference>
<sequence>MMLKTLRKKVSGWYYLLNEATGRKKHLKAGFEAVSSIGLIGTNSSPTIASGLELVGKIGISSESAVSSTAVGIDTTNPSGRPAHFGLVSCGGVERTTMSPDCGGVAAYPAVLLQAAPHTAATSACTTSLLAHSEAYRTDENMYRHDHQGQHHQTRCHQQQQQQYNPAVLERPVYLPPPAPPAPQPGGSTLSVASTTTGKQANGWPGTYWHPGRGPAVMVGSGELLRAARLPMVQTPATPSHPLPVCGPIHASSTPYTGSISRQMLLSQPYPSYSLHSISAPLPPAPHTIHSSSSLPPTPMPTGQLQMQIQFPTSGQSVKKHFPHHLAVYPYPGPQQQHFRSIPETNQLLSNMQVFQVSPARLLNVAFCCTMKGESSNAF</sequence>
<gene>
    <name evidence="2" type="ORF">PXEA_LOCUS13393</name>
</gene>
<comment type="caution">
    <text evidence="2">The sequence shown here is derived from an EMBL/GenBank/DDBJ whole genome shotgun (WGS) entry which is preliminary data.</text>
</comment>
<reference evidence="2" key="1">
    <citation type="submission" date="2018-11" db="EMBL/GenBank/DDBJ databases">
        <authorList>
            <consortium name="Pathogen Informatics"/>
        </authorList>
    </citation>
    <scope>NUCLEOTIDE SEQUENCE</scope>
</reference>
<dbReference type="Proteomes" id="UP000784294">
    <property type="component" value="Unassembled WGS sequence"/>
</dbReference>
<dbReference type="AlphaFoldDB" id="A0A448WTN9"/>
<accession>A0A448WTN9</accession>
<name>A0A448WTN9_9PLAT</name>
<protein>
    <submittedName>
        <fullName evidence="2">Uncharacterized protein</fullName>
    </submittedName>
</protein>
<keyword evidence="3" id="KW-1185">Reference proteome</keyword>
<feature type="region of interest" description="Disordered" evidence="1">
    <location>
        <begin position="176"/>
        <end position="197"/>
    </location>
</feature>